<reference evidence="1 2" key="1">
    <citation type="journal article" date="2022" name="Genome Biol. Evol.">
        <title>The Spruce Budworm Genome: Reconstructing the Evolutionary History of Antifreeze Proteins.</title>
        <authorList>
            <person name="Beliveau C."/>
            <person name="Gagne P."/>
            <person name="Picq S."/>
            <person name="Vernygora O."/>
            <person name="Keeling C.I."/>
            <person name="Pinkney K."/>
            <person name="Doucet D."/>
            <person name="Wen F."/>
            <person name="Johnston J.S."/>
            <person name="Maaroufi H."/>
            <person name="Boyle B."/>
            <person name="Laroche J."/>
            <person name="Dewar K."/>
            <person name="Juretic N."/>
            <person name="Blackburn G."/>
            <person name="Nisole A."/>
            <person name="Brunet B."/>
            <person name="Brandao M."/>
            <person name="Lumley L."/>
            <person name="Duan J."/>
            <person name="Quan G."/>
            <person name="Lucarotti C.J."/>
            <person name="Roe A.D."/>
            <person name="Sperling F.A.H."/>
            <person name="Levesque R.C."/>
            <person name="Cusson M."/>
        </authorList>
    </citation>
    <scope>NUCLEOTIDE SEQUENCE [LARGE SCALE GENOMIC DNA]</scope>
    <source>
        <tissue evidence="1">Whole insects</tissue>
    </source>
</reference>
<evidence type="ECO:0000313" key="2">
    <source>
        <dbReference type="Proteomes" id="UP001064048"/>
    </source>
</evidence>
<dbReference type="Proteomes" id="UP001064048">
    <property type="component" value="Chromosome 16"/>
</dbReference>
<accession>A0ACC0JD78</accession>
<organism evidence="1 2">
    <name type="scientific">Choristoneura fumiferana</name>
    <name type="common">Spruce budworm moth</name>
    <name type="synonym">Archips fumiferana</name>
    <dbReference type="NCBI Taxonomy" id="7141"/>
    <lineage>
        <taxon>Eukaryota</taxon>
        <taxon>Metazoa</taxon>
        <taxon>Ecdysozoa</taxon>
        <taxon>Arthropoda</taxon>
        <taxon>Hexapoda</taxon>
        <taxon>Insecta</taxon>
        <taxon>Pterygota</taxon>
        <taxon>Neoptera</taxon>
        <taxon>Endopterygota</taxon>
        <taxon>Lepidoptera</taxon>
        <taxon>Glossata</taxon>
        <taxon>Ditrysia</taxon>
        <taxon>Tortricoidea</taxon>
        <taxon>Tortricidae</taxon>
        <taxon>Tortricinae</taxon>
        <taxon>Choristoneura</taxon>
    </lineage>
</organism>
<keyword evidence="2" id="KW-1185">Reference proteome</keyword>
<name>A0ACC0JD78_CHOFU</name>
<gene>
    <name evidence="1" type="ORF">MSG28_009962</name>
</gene>
<sequence length="122" mass="13070">MIPPQCDHLLCEPPSLYPLTVTPLNVMTPLRAPPRYDPPHLSKVTPLAATSTVGPPAACLYSHSSMTGSSQEPRATAMNASMRCAAIHVRSCAVTFTPRGHSMSRAAWQQRDTGKHASGSFT</sequence>
<evidence type="ECO:0000313" key="1">
    <source>
        <dbReference type="EMBL" id="KAI8422066.1"/>
    </source>
</evidence>
<dbReference type="EMBL" id="CM046116">
    <property type="protein sequence ID" value="KAI8422066.1"/>
    <property type="molecule type" value="Genomic_DNA"/>
</dbReference>
<proteinExistence type="predicted"/>
<comment type="caution">
    <text evidence="1">The sequence shown here is derived from an EMBL/GenBank/DDBJ whole genome shotgun (WGS) entry which is preliminary data.</text>
</comment>
<protein>
    <submittedName>
        <fullName evidence="1">Uncharacterized protein</fullName>
    </submittedName>
</protein>